<keyword evidence="1 5" id="KW-0597">Phosphoprotein</keyword>
<dbReference type="SMART" id="SM00448">
    <property type="entry name" value="REC"/>
    <property type="match status" value="1"/>
</dbReference>
<evidence type="ECO:0000256" key="3">
    <source>
        <dbReference type="ARBA" id="ARBA00023125"/>
    </source>
</evidence>
<dbReference type="SUPFAM" id="SSF46894">
    <property type="entry name" value="C-terminal effector domain of the bipartite response regulators"/>
    <property type="match status" value="1"/>
</dbReference>
<evidence type="ECO:0000259" key="6">
    <source>
        <dbReference type="PROSITE" id="PS50043"/>
    </source>
</evidence>
<dbReference type="InterPro" id="IPR016032">
    <property type="entry name" value="Sig_transdc_resp-reg_C-effctor"/>
</dbReference>
<evidence type="ECO:0000256" key="4">
    <source>
        <dbReference type="ARBA" id="ARBA00023163"/>
    </source>
</evidence>
<dbReference type="SUPFAM" id="SSF52172">
    <property type="entry name" value="CheY-like"/>
    <property type="match status" value="1"/>
</dbReference>
<dbReference type="Gene3D" id="3.40.50.2300">
    <property type="match status" value="1"/>
</dbReference>
<sequence length="222" mass="23808">MEELKSPVRVLLVDDETLVRVGLRLILEGDPGISIVGECGDGRQALDAVSATAPDVVLMDIRMPVLDGLETCKVLLERDPGLRILMLTTFDADDMVIRALTSGAAGFLLKDTPPAELVAAVHQVASGRPMLSPSVTRQLIDALTRRAPDPGQAEARQRIARLTERESEIARAISEGMTNAEIAALHFISLSTVKTHIGRILEKLPADNRVQIALCLHAAGIG</sequence>
<dbReference type="InterPro" id="IPR011006">
    <property type="entry name" value="CheY-like_superfamily"/>
</dbReference>
<evidence type="ECO:0000256" key="1">
    <source>
        <dbReference type="ARBA" id="ARBA00022553"/>
    </source>
</evidence>
<evidence type="ECO:0000256" key="2">
    <source>
        <dbReference type="ARBA" id="ARBA00023015"/>
    </source>
</evidence>
<evidence type="ECO:0000313" key="8">
    <source>
        <dbReference type="EMBL" id="MBB2994892.1"/>
    </source>
</evidence>
<keyword evidence="9" id="KW-1185">Reference proteome</keyword>
<keyword evidence="4" id="KW-0804">Transcription</keyword>
<dbReference type="PANTHER" id="PTHR43214">
    <property type="entry name" value="TWO-COMPONENT RESPONSE REGULATOR"/>
    <property type="match status" value="1"/>
</dbReference>
<keyword evidence="2" id="KW-0805">Transcription regulation</keyword>
<dbReference type="CDD" id="cd06170">
    <property type="entry name" value="LuxR_C_like"/>
    <property type="match status" value="1"/>
</dbReference>
<dbReference type="GO" id="GO:0000160">
    <property type="term" value="P:phosphorelay signal transduction system"/>
    <property type="evidence" value="ECO:0007669"/>
    <property type="project" value="InterPro"/>
</dbReference>
<dbReference type="SMART" id="SM00421">
    <property type="entry name" value="HTH_LUXR"/>
    <property type="match status" value="1"/>
</dbReference>
<dbReference type="Pfam" id="PF00072">
    <property type="entry name" value="Response_reg"/>
    <property type="match status" value="1"/>
</dbReference>
<dbReference type="InterPro" id="IPR000792">
    <property type="entry name" value="Tscrpt_reg_LuxR_C"/>
</dbReference>
<organism evidence="8 9">
    <name type="scientific">Paeniglutamicibacter cryotolerans</name>
    <dbReference type="NCBI Taxonomy" id="670079"/>
    <lineage>
        <taxon>Bacteria</taxon>
        <taxon>Bacillati</taxon>
        <taxon>Actinomycetota</taxon>
        <taxon>Actinomycetes</taxon>
        <taxon>Micrococcales</taxon>
        <taxon>Micrococcaceae</taxon>
        <taxon>Paeniglutamicibacter</taxon>
    </lineage>
</organism>
<comment type="caution">
    <text evidence="8">The sequence shown here is derived from an EMBL/GenBank/DDBJ whole genome shotgun (WGS) entry which is preliminary data.</text>
</comment>
<dbReference type="InterPro" id="IPR058245">
    <property type="entry name" value="NreC/VraR/RcsB-like_REC"/>
</dbReference>
<gene>
    <name evidence="8" type="ORF">E9229_001083</name>
</gene>
<proteinExistence type="predicted"/>
<feature type="domain" description="Response regulatory" evidence="7">
    <location>
        <begin position="9"/>
        <end position="125"/>
    </location>
</feature>
<name>A0A839QNV4_9MICC</name>
<dbReference type="Pfam" id="PF00196">
    <property type="entry name" value="GerE"/>
    <property type="match status" value="1"/>
</dbReference>
<dbReference type="RefSeq" id="WP_183510218.1">
    <property type="nucleotide sequence ID" value="NZ_BAABGK010000013.1"/>
</dbReference>
<keyword evidence="3 8" id="KW-0238">DNA-binding</keyword>
<dbReference type="Proteomes" id="UP000523000">
    <property type="component" value="Unassembled WGS sequence"/>
</dbReference>
<dbReference type="PROSITE" id="PS50043">
    <property type="entry name" value="HTH_LUXR_2"/>
    <property type="match status" value="1"/>
</dbReference>
<feature type="modified residue" description="4-aspartylphosphate" evidence="5">
    <location>
        <position position="60"/>
    </location>
</feature>
<reference evidence="8 9" key="1">
    <citation type="submission" date="2020-08" db="EMBL/GenBank/DDBJ databases">
        <title>Sequencing the genomes of 1000 actinobacteria strains.</title>
        <authorList>
            <person name="Klenk H.-P."/>
        </authorList>
    </citation>
    <scope>NUCLEOTIDE SEQUENCE [LARGE SCALE GENOMIC DNA]</scope>
    <source>
        <strain evidence="8 9">DSM 22826</strain>
    </source>
</reference>
<dbReference type="PRINTS" id="PR00038">
    <property type="entry name" value="HTHLUXR"/>
</dbReference>
<dbReference type="PROSITE" id="PS50110">
    <property type="entry name" value="RESPONSE_REGULATORY"/>
    <property type="match status" value="1"/>
</dbReference>
<dbReference type="CDD" id="cd17535">
    <property type="entry name" value="REC_NarL-like"/>
    <property type="match status" value="1"/>
</dbReference>
<feature type="domain" description="HTH luxR-type" evidence="6">
    <location>
        <begin position="155"/>
        <end position="220"/>
    </location>
</feature>
<dbReference type="InterPro" id="IPR039420">
    <property type="entry name" value="WalR-like"/>
</dbReference>
<evidence type="ECO:0000313" key="9">
    <source>
        <dbReference type="Proteomes" id="UP000523000"/>
    </source>
</evidence>
<dbReference type="InterPro" id="IPR001789">
    <property type="entry name" value="Sig_transdc_resp-reg_receiver"/>
</dbReference>
<dbReference type="AlphaFoldDB" id="A0A839QNV4"/>
<accession>A0A839QNV4</accession>
<dbReference type="PANTHER" id="PTHR43214:SF24">
    <property type="entry name" value="TRANSCRIPTIONAL REGULATORY PROTEIN NARL-RELATED"/>
    <property type="match status" value="1"/>
</dbReference>
<evidence type="ECO:0000256" key="5">
    <source>
        <dbReference type="PROSITE-ProRule" id="PRU00169"/>
    </source>
</evidence>
<dbReference type="GO" id="GO:0003677">
    <property type="term" value="F:DNA binding"/>
    <property type="evidence" value="ECO:0007669"/>
    <property type="project" value="UniProtKB-KW"/>
</dbReference>
<dbReference type="GO" id="GO:0006355">
    <property type="term" value="P:regulation of DNA-templated transcription"/>
    <property type="evidence" value="ECO:0007669"/>
    <property type="project" value="InterPro"/>
</dbReference>
<evidence type="ECO:0000259" key="7">
    <source>
        <dbReference type="PROSITE" id="PS50110"/>
    </source>
</evidence>
<protein>
    <submittedName>
        <fullName evidence="8">DNA-binding NarL/FixJ family response regulator</fullName>
    </submittedName>
</protein>
<dbReference type="EMBL" id="JACHVS010000001">
    <property type="protein sequence ID" value="MBB2994892.1"/>
    <property type="molecule type" value="Genomic_DNA"/>
</dbReference>